<keyword evidence="3" id="KW-0808">Transferase</keyword>
<sequence>MSQKPAISAVLPVYNGEAYVREAVESILAQTFTDFELIIINDGSTDGSGAILRELAARDPRIVLVERANGGLVSALNEGIERAQAGLIARMDADDVAMPKRFALQHARMEAEPQLGVPKLGVLGSFIRIMDKAGRTIRLGDYPVSVAEAARFMEHGCPVAHPTVMMRREAVLKAGGYRKLFSHCEDYDLWLRISELGYGIANLPQPLLNYRMHGANVSAVHRNTQELGTMVALLAHRARVAGLADPTAGAEKLHAGLIEAVPAHLRQDVEAALFVLRHAHLSLAARDELETAWQHYGQLSPQARRETVMCDFLMRLLNGAVRNRSHGLAFRALAEAMRRHPRATCGLLWRKVKARVRV</sequence>
<dbReference type="PANTHER" id="PTHR43685">
    <property type="entry name" value="GLYCOSYLTRANSFERASE"/>
    <property type="match status" value="1"/>
</dbReference>
<dbReference type="EMBL" id="CP013068">
    <property type="protein sequence ID" value="ALV26685.1"/>
    <property type="molecule type" value="Genomic_DNA"/>
</dbReference>
<keyword evidence="2" id="KW-0328">Glycosyltransferase</keyword>
<evidence type="ECO:0000256" key="3">
    <source>
        <dbReference type="ARBA" id="ARBA00022679"/>
    </source>
</evidence>
<reference evidence="5 6" key="1">
    <citation type="submission" date="2015-10" db="EMBL/GenBank/DDBJ databases">
        <title>The world's first case of liver abscess caused by Pannonibacter phragmitetus.</title>
        <authorList>
            <person name="Ming D."/>
            <person name="Wang M."/>
            <person name="Zhou Y."/>
            <person name="Jiang T."/>
            <person name="Hu S."/>
        </authorList>
    </citation>
    <scope>NUCLEOTIDE SEQUENCE [LARGE SCALE GENOMIC DNA]</scope>
    <source>
        <strain evidence="5 6">31801</strain>
    </source>
</reference>
<keyword evidence="6" id="KW-1185">Reference proteome</keyword>
<dbReference type="SUPFAM" id="SSF53448">
    <property type="entry name" value="Nucleotide-diphospho-sugar transferases"/>
    <property type="match status" value="1"/>
</dbReference>
<evidence type="ECO:0000256" key="2">
    <source>
        <dbReference type="ARBA" id="ARBA00022676"/>
    </source>
</evidence>
<organism evidence="5 6">
    <name type="scientific">Pannonibacter phragmitetus</name>
    <dbReference type="NCBI Taxonomy" id="121719"/>
    <lineage>
        <taxon>Bacteria</taxon>
        <taxon>Pseudomonadati</taxon>
        <taxon>Pseudomonadota</taxon>
        <taxon>Alphaproteobacteria</taxon>
        <taxon>Hyphomicrobiales</taxon>
        <taxon>Stappiaceae</taxon>
        <taxon>Pannonibacter</taxon>
    </lineage>
</organism>
<dbReference type="InterPro" id="IPR001173">
    <property type="entry name" value="Glyco_trans_2-like"/>
</dbReference>
<dbReference type="Proteomes" id="UP000064921">
    <property type="component" value="Chromosome"/>
</dbReference>
<dbReference type="AlphaFoldDB" id="A0A0U3PHK1"/>
<comment type="similarity">
    <text evidence="1">Belongs to the glycosyltransferase 2 family.</text>
</comment>
<proteinExistence type="inferred from homology"/>
<evidence type="ECO:0000313" key="6">
    <source>
        <dbReference type="Proteomes" id="UP000064921"/>
    </source>
</evidence>
<dbReference type="InterPro" id="IPR029044">
    <property type="entry name" value="Nucleotide-diphossugar_trans"/>
</dbReference>
<feature type="domain" description="Glycosyltransferase 2-like" evidence="4">
    <location>
        <begin position="8"/>
        <end position="172"/>
    </location>
</feature>
<protein>
    <recommendedName>
        <fullName evidence="4">Glycosyltransferase 2-like domain-containing protein</fullName>
    </recommendedName>
</protein>
<dbReference type="PANTHER" id="PTHR43685:SF5">
    <property type="entry name" value="GLYCOSYLTRANSFERASE EPSE-RELATED"/>
    <property type="match status" value="1"/>
</dbReference>
<evidence type="ECO:0000259" key="4">
    <source>
        <dbReference type="Pfam" id="PF00535"/>
    </source>
</evidence>
<accession>A0A0U3PHK1</accession>
<dbReference type="STRING" id="121719.APZ00_05995"/>
<name>A0A0U3PHK1_9HYPH</name>
<dbReference type="KEGG" id="pphr:APZ00_05995"/>
<gene>
    <name evidence="5" type="ORF">APZ00_05995</name>
</gene>
<evidence type="ECO:0000313" key="5">
    <source>
        <dbReference type="EMBL" id="ALV26685.1"/>
    </source>
</evidence>
<dbReference type="GO" id="GO:0016757">
    <property type="term" value="F:glycosyltransferase activity"/>
    <property type="evidence" value="ECO:0007669"/>
    <property type="project" value="UniProtKB-KW"/>
</dbReference>
<dbReference type="Gene3D" id="3.90.550.10">
    <property type="entry name" value="Spore Coat Polysaccharide Biosynthesis Protein SpsA, Chain A"/>
    <property type="match status" value="1"/>
</dbReference>
<dbReference type="RefSeq" id="WP_058898351.1">
    <property type="nucleotide sequence ID" value="NZ_CP013068.1"/>
</dbReference>
<dbReference type="InterPro" id="IPR050834">
    <property type="entry name" value="Glycosyltransf_2"/>
</dbReference>
<dbReference type="Pfam" id="PF00535">
    <property type="entry name" value="Glycos_transf_2"/>
    <property type="match status" value="1"/>
</dbReference>
<evidence type="ECO:0000256" key="1">
    <source>
        <dbReference type="ARBA" id="ARBA00006739"/>
    </source>
</evidence>